<name>A0A1H2DR16_9ACTN</name>
<dbReference type="STRING" id="158898.SAMN04488548_11840"/>
<gene>
    <name evidence="2" type="ORF">SAMN04488548_11840</name>
</gene>
<dbReference type="Proteomes" id="UP000183180">
    <property type="component" value="Unassembled WGS sequence"/>
</dbReference>
<sequence>MSAAEEARKLLEGITPGPWEAEPWDGTTRESVGVFAGSVWGPRVAGLITSSADAEFIAATPELVPALLAELDQAKADLDAAAYRHGQLQSRIANRDATIQRVRELIAEWSWTEHHHDEPVYEIWKPLARIVGVSRERHSGVACRIARRQPRRRTEDPTCRDRSLAGRSRASRRRQRKAPVAGHQRTRRCLGSNLGPTLCRAEYSE</sequence>
<reference evidence="2 3" key="1">
    <citation type="submission" date="2016-10" db="EMBL/GenBank/DDBJ databases">
        <authorList>
            <person name="de Groot N.N."/>
        </authorList>
    </citation>
    <scope>NUCLEOTIDE SEQUENCE [LARGE SCALE GENOMIC DNA]</scope>
    <source>
        <strain evidence="2 3">DSM 44215</strain>
    </source>
</reference>
<protein>
    <submittedName>
        <fullName evidence="2">Uncharacterized protein</fullName>
    </submittedName>
</protein>
<proteinExistence type="predicted"/>
<evidence type="ECO:0000313" key="3">
    <source>
        <dbReference type="Proteomes" id="UP000183180"/>
    </source>
</evidence>
<dbReference type="EMBL" id="FNLM01000018">
    <property type="protein sequence ID" value="SDT85309.1"/>
    <property type="molecule type" value="Genomic_DNA"/>
</dbReference>
<accession>A0A1H2DR16</accession>
<evidence type="ECO:0000256" key="1">
    <source>
        <dbReference type="SAM" id="MobiDB-lite"/>
    </source>
</evidence>
<feature type="compositionally biased region" description="Basic and acidic residues" evidence="1">
    <location>
        <begin position="152"/>
        <end position="164"/>
    </location>
</feature>
<organism evidence="2 3">
    <name type="scientific">Gordonia westfalica</name>
    <dbReference type="NCBI Taxonomy" id="158898"/>
    <lineage>
        <taxon>Bacteria</taxon>
        <taxon>Bacillati</taxon>
        <taxon>Actinomycetota</taxon>
        <taxon>Actinomycetes</taxon>
        <taxon>Mycobacteriales</taxon>
        <taxon>Gordoniaceae</taxon>
        <taxon>Gordonia</taxon>
    </lineage>
</organism>
<evidence type="ECO:0000313" key="2">
    <source>
        <dbReference type="EMBL" id="SDT85309.1"/>
    </source>
</evidence>
<feature type="region of interest" description="Disordered" evidence="1">
    <location>
        <begin position="147"/>
        <end position="189"/>
    </location>
</feature>
<dbReference type="AlphaFoldDB" id="A0A1H2DR16"/>